<accession>A0AAD4NGT1</accession>
<dbReference type="FunFam" id="1.10.150.50:FF:000071">
    <property type="entry name" value="Caskin, isoform D"/>
    <property type="match status" value="1"/>
</dbReference>
<keyword evidence="2" id="KW-0040">ANK repeat</keyword>
<feature type="domain" description="SAM" evidence="4">
    <location>
        <begin position="375"/>
        <end position="438"/>
    </location>
</feature>
<dbReference type="EMBL" id="JAKKPZ010000002">
    <property type="protein sequence ID" value="KAI1725485.1"/>
    <property type="molecule type" value="Genomic_DNA"/>
</dbReference>
<protein>
    <submittedName>
        <fullName evidence="5">SAM domain (Sterile alpha motif) domain-containing protein</fullName>
    </submittedName>
</protein>
<evidence type="ECO:0000256" key="1">
    <source>
        <dbReference type="ARBA" id="ARBA00022737"/>
    </source>
</evidence>
<evidence type="ECO:0000313" key="5">
    <source>
        <dbReference type="EMBL" id="KAI1725485.1"/>
    </source>
</evidence>
<evidence type="ECO:0000259" key="4">
    <source>
        <dbReference type="PROSITE" id="PS50105"/>
    </source>
</evidence>
<feature type="region of interest" description="Disordered" evidence="3">
    <location>
        <begin position="1"/>
        <end position="25"/>
    </location>
</feature>
<organism evidence="5 6">
    <name type="scientific">Ditylenchus destructor</name>
    <dbReference type="NCBI Taxonomy" id="166010"/>
    <lineage>
        <taxon>Eukaryota</taxon>
        <taxon>Metazoa</taxon>
        <taxon>Ecdysozoa</taxon>
        <taxon>Nematoda</taxon>
        <taxon>Chromadorea</taxon>
        <taxon>Rhabditida</taxon>
        <taxon>Tylenchina</taxon>
        <taxon>Tylenchomorpha</taxon>
        <taxon>Sphaerularioidea</taxon>
        <taxon>Anguinidae</taxon>
        <taxon>Anguininae</taxon>
        <taxon>Ditylenchus</taxon>
    </lineage>
</organism>
<feature type="domain" description="SAM" evidence="4">
    <location>
        <begin position="446"/>
        <end position="510"/>
    </location>
</feature>
<dbReference type="InterPro" id="IPR013761">
    <property type="entry name" value="SAM/pointed_sf"/>
</dbReference>
<feature type="compositionally biased region" description="Polar residues" evidence="3">
    <location>
        <begin position="168"/>
        <end position="181"/>
    </location>
</feature>
<reference evidence="5" key="1">
    <citation type="submission" date="2022-01" db="EMBL/GenBank/DDBJ databases">
        <title>Genome Sequence Resource for Two Populations of Ditylenchus destructor, the Migratory Endoparasitic Phytonematode.</title>
        <authorList>
            <person name="Zhang H."/>
            <person name="Lin R."/>
            <person name="Xie B."/>
        </authorList>
    </citation>
    <scope>NUCLEOTIDE SEQUENCE</scope>
    <source>
        <strain evidence="5">BazhouSP</strain>
    </source>
</reference>
<dbReference type="Pfam" id="PF00536">
    <property type="entry name" value="SAM_1"/>
    <property type="match status" value="1"/>
</dbReference>
<name>A0AAD4NGT1_9BILA</name>
<dbReference type="InterPro" id="IPR033635">
    <property type="entry name" value="ANKS1/Caskin"/>
</dbReference>
<dbReference type="SMART" id="SM00454">
    <property type="entry name" value="SAM"/>
    <property type="match status" value="2"/>
</dbReference>
<keyword evidence="6" id="KW-1185">Reference proteome</keyword>
<dbReference type="AlphaFoldDB" id="A0AAD4NGT1"/>
<gene>
    <name evidence="5" type="ORF">DdX_02144</name>
</gene>
<sequence length="768" mass="83699">MPKKLRKAVAGAQLPGNSGGEIRSCKKVTTPKVPTIFSTETGYSNLQAFDSTKDHRLSSMSVGDSLHSQKRYEPMPANKYATLGKTTKAAALTSLNSRILTPGQHTTPRLENATTNSRLQSAENLRWESVPDSAQRGLEQTLSCLNGSPNCCAEQDSGASRAFGYSSSALPSPLSERNSNPVGLGCQRAPLPRPSTYAPAQPPYFTPGQHQQQEDLSPDYANMSIPPISNLKIDDHFPATMHTAAASNRNSTGSSSSGFESAKGSSAGDSSNLVSSNSSSSCTSSNLLISNNSGPERSPSSRISSCSGSSGGRTSAYSTLFMDSECGDGTDAAGCSNSATTSQINIQMGQRRHTSARTKCNSRVNIREMVARGIPESEIIAEWLQRLCLSECLSKFITQGYDLISISRMTPEDLTTIGITKPEDRKKLMQDIQAWNITDSWPAYVNSGSGVRPWLMAIGLTQYIDNFESQGYTTMNEMEKVTWEDLEDIGITKLGHMKRICLALKKLKMARAGLLKDDCISQMSAESREHYGTLQGRIHPACSPMSSCSSSSTFNPNSSASDSGYGTATHQNYAYSNAFDTTSTHSYGTLVRQNSQPSQQTRKSMHVPIVDIAKSRPIVTVRPSQQNQNELDDDSVIFKNDCFDYDAIDNRPRPVTISGLPKLNLYKTSQILSELSEFPKSLNGEPLRYESYDAFYSRECPPPPAPLPYNLPSKSDALVEYQGLVSNMRRQPYSMSSLSQPATPRNIQKFAVSNDDSLYIKQTPSAFE</sequence>
<dbReference type="PROSITE" id="PS50105">
    <property type="entry name" value="SAM_DOMAIN"/>
    <property type="match status" value="2"/>
</dbReference>
<dbReference type="PANTHER" id="PTHR24174">
    <property type="entry name" value="ANKYRIN REPEAT AND STERILE ALPHA MOTIF DOMAIN-CONTAINING PROTEIN 1"/>
    <property type="match status" value="1"/>
</dbReference>
<keyword evidence="1" id="KW-0677">Repeat</keyword>
<proteinExistence type="predicted"/>
<evidence type="ECO:0000256" key="3">
    <source>
        <dbReference type="SAM" id="MobiDB-lite"/>
    </source>
</evidence>
<comment type="caution">
    <text evidence="5">The sequence shown here is derived from an EMBL/GenBank/DDBJ whole genome shotgun (WGS) entry which is preliminary data.</text>
</comment>
<evidence type="ECO:0000313" key="6">
    <source>
        <dbReference type="Proteomes" id="UP001201812"/>
    </source>
</evidence>
<evidence type="ECO:0000256" key="2">
    <source>
        <dbReference type="ARBA" id="ARBA00023043"/>
    </source>
</evidence>
<dbReference type="InterPro" id="IPR001660">
    <property type="entry name" value="SAM"/>
</dbReference>
<feature type="region of interest" description="Disordered" evidence="3">
    <location>
        <begin position="168"/>
        <end position="223"/>
    </location>
</feature>
<dbReference type="Pfam" id="PF07647">
    <property type="entry name" value="SAM_2"/>
    <property type="match status" value="1"/>
</dbReference>
<dbReference type="Gene3D" id="1.10.150.50">
    <property type="entry name" value="Transcription Factor, Ets-1"/>
    <property type="match status" value="2"/>
</dbReference>
<feature type="region of interest" description="Disordered" evidence="3">
    <location>
        <begin position="246"/>
        <end position="311"/>
    </location>
</feature>
<dbReference type="Proteomes" id="UP001201812">
    <property type="component" value="Unassembled WGS sequence"/>
</dbReference>
<dbReference type="PANTHER" id="PTHR24174:SF16">
    <property type="entry name" value="CASKIN-2"/>
    <property type="match status" value="1"/>
</dbReference>
<dbReference type="SUPFAM" id="SSF47769">
    <property type="entry name" value="SAM/Pointed domain"/>
    <property type="match status" value="2"/>
</dbReference>